<feature type="domain" description="Vacuolar protein sorting-associated protein 13 VPS13 adaptor binding" evidence="6">
    <location>
        <begin position="2059"/>
        <end position="2432"/>
    </location>
</feature>
<dbReference type="InterPro" id="IPR009543">
    <property type="entry name" value="VPS13_VAB"/>
</dbReference>
<comment type="similarity">
    <text evidence="1">Belongs to the VPS13 family.</text>
</comment>
<dbReference type="GO" id="GO:0006869">
    <property type="term" value="P:lipid transport"/>
    <property type="evidence" value="ECO:0007669"/>
    <property type="project" value="UniProtKB-KW"/>
</dbReference>
<feature type="domain" description="Chorein N-terminal" evidence="5">
    <location>
        <begin position="9"/>
        <end position="208"/>
    </location>
</feature>
<evidence type="ECO:0000256" key="4">
    <source>
        <dbReference type="SAM" id="MobiDB-lite"/>
    </source>
</evidence>
<protein>
    <recommendedName>
        <fullName evidence="9">C2 domain-containing protein</fullName>
    </recommendedName>
</protein>
<evidence type="ECO:0000313" key="7">
    <source>
        <dbReference type="EMBL" id="CEO99351.1"/>
    </source>
</evidence>
<gene>
    <name evidence="7" type="ORF">PBRA_001257</name>
</gene>
<keyword evidence="8" id="KW-1185">Reference proteome</keyword>
<feature type="compositionally biased region" description="Acidic residues" evidence="4">
    <location>
        <begin position="122"/>
        <end position="134"/>
    </location>
</feature>
<dbReference type="PANTHER" id="PTHR12517:SF0">
    <property type="entry name" value="INTERMEMBRANE LIPID TRANSFER PROTEIN VPS13B"/>
    <property type="match status" value="1"/>
</dbReference>
<dbReference type="Proteomes" id="UP000039324">
    <property type="component" value="Unassembled WGS sequence"/>
</dbReference>
<keyword evidence="2" id="KW-0813">Transport</keyword>
<dbReference type="OrthoDB" id="6146009at2759"/>
<dbReference type="Pfam" id="PF12624">
    <property type="entry name" value="VPS13_N"/>
    <property type="match status" value="1"/>
</dbReference>
<proteinExistence type="inferred from homology"/>
<dbReference type="EMBL" id="CDSF01000090">
    <property type="protein sequence ID" value="CEO99351.1"/>
    <property type="molecule type" value="Genomic_DNA"/>
</dbReference>
<dbReference type="Pfam" id="PF25036">
    <property type="entry name" value="VPS13_VAB"/>
    <property type="match status" value="1"/>
</dbReference>
<reference evidence="7 8" key="1">
    <citation type="submission" date="2015-02" db="EMBL/GenBank/DDBJ databases">
        <authorList>
            <person name="Chooi Y.-H."/>
        </authorList>
    </citation>
    <scope>NUCLEOTIDE SEQUENCE [LARGE SCALE GENOMIC DNA]</scope>
    <source>
        <strain evidence="7">E3</strain>
    </source>
</reference>
<evidence type="ECO:0000313" key="8">
    <source>
        <dbReference type="Proteomes" id="UP000039324"/>
    </source>
</evidence>
<keyword evidence="3" id="KW-0445">Lipid transport</keyword>
<evidence type="ECO:0000256" key="3">
    <source>
        <dbReference type="ARBA" id="ARBA00023055"/>
    </source>
</evidence>
<sequence>MLGGLQRTISQVILRYAQNYLVNIDTDLNLSLWSGDVVLKAVELRLDVLQSLVGYRGYRIDKAVVAELRIHVPWISLTTSSVRITLKGVECAATLDDSLTRPPEGNGHNAPSSPPESKPQIDIEDTTSNEAEQEDGWTKALIGKIIANARVEISDISLRLTGASCQGFVILEAVTLKPADENWVPSYIEPSGPWRMIHALLEVEHLSIGIVEGKSEIVEGKSEIAEHLLDDYVIRDFDAVLRIRTYQSPGVRWIKSNSLAIPSEPCGPRLLVSFLVDSAVEICLSPDKLRMLISLAPLASSGAAHETVTPLDTLMLPSDIGSSAEVVHINFDAKPAEAMKQRKVSWGNWAWDLLAVPPSDLESAIDIGHLAPTKGAVASCDIRSLTITLSKTHRPPLNVSPSKPRSSFLSSPVSNAAFASVTGRSISVHVSIGENNDVRNVSSFLTFSSFAVINQMTALPLFLIAEEVDVCEVMPFIGTSDEQDVGIDAGVPFRTLAQMHPNQETPRPTFSLLFQRRPHKPDTVALRCSSIGAMVPLKSNADTDFIQNLVPFVTLQKSRRLDSDTDHLLEENQATSAHVNVSVDIRRLSLSLHVDDVGDWKHEELFLPAANTLSFQMFSVLFTNDPTSGKRVSFRKCYTQAHDVSLEYRRWRGSRSIDGLLFSMTDASFQNAGFTVESAEMSVSFRHFHFIVLLSMAVCCAWDSLSLSSNIRLQVAALRPRRSLLPQSVLLSHAVLHFHLGGLVVHASKSCTLRTLSASVNRRNQTRLVVFPHPAASDAAPAVDLRFSGRNATSVKSIPMSVVIDSFFLDVLAFATVYRQVIPGSTGDATGSSPTSPSFVTEVMSAIHHLDVDIAPVTFIIPLSDAYHISRRASLFGYRNCSTLCIQLPSVRITKSDVSSIMLDDISVFTIPNTVGPALWRTIANSRSFILEPVGIRCSVIGLSQINVAIDTPVKVSLDEKQASAIKLATAAILPSARSGDHKHLPRKCDAVVHPAHISDVRSIVSVALTLQTIELHTHETSSFSASRMGRTPIDSVRFDVHGLKVSGSVHCGPGAPVCTRLEADVDDVLIAYWCAHRHHQMMTSDGGSLTMERCDGGDALCSVSIRPISALINIDALLSAFAVLELATVKNGDLLSNANGSAGRHSSAQAPSSICINCQIGTVQAGVIAGPSASICVMFDDIDFTRSVGASFKIRENVSIRRLHCFVSEMTTLPASCSEAISSAVDLQVERTGMRIKCQVPPLSLRVTENLLSLVSQVSSKMPSTPSSSPSSSEPNQPHSTSSSWNFDLELPAIVANIEDALSVSISNTVIKDQTATVGNIEACFRNVQLMRWSPSDSESAVLSCSRNWSYIEVAPLHVMIPIDAVVFAMKLLSPKSTLSARQRPQGKSRAHISLSRSTSQRVLVPDIEFHLINGDSRISLMVKDFFAFRAPTSSESFRSFALHTSTLTATAKVEVLFGSGESLLESIVFRADFRNTVFEPLECSDVYHFHQRSHVALDLGALLTRFYPHQLQTVLRDFVHCIANKPSTSTPAPRAPPRVRRNSSVTAITPRTRSDTAATGLFSQDDLRSLQVVVLTATDNCRRPRPGEVILSPLSIAWRYVAPRAVTTISVHAGNIIAAGGQLTLSVSAFDDTGRVFRSVDEFVADFGRSLCHNMPETVAGADEWRITFADPNYDAEEVAHLLRIDSRSDLFIQTTLSCTIAGVNVALASVNESSVDTDLALVQVGHTGLHYRAANMFGPEFSITSRDVSICVCDYSDLRLVRLVGPFGMTSVGCTVQSHCADRKSPLSAMMYEFRHADRAVSLRFDTPLVVNIDSLIVDTLSHIAEQFSLVNATASIPVREPANTELAGETSRPHQCNRILIRNESGTDLQYRQEGSLLVFPLPFDGIDRSFSWPSLFHQQLRISFLESSFWSTPFTVVPSPDPLLISLRNGPETVELLLCVSESCRVTSIRIMSPVRVRNHLPFSLRLRIGNAETLAAPAVQCPVPRRTKVGAGVSCCLEIQPDVASCSWSWASVDISPDHDVDDDRVYSLCSVCVIESLDSKSKMFVWVCSNDYSSIDIHPAYTLTNLALCEISVAFSTEDHWRTIQPGDSVAAFHFDPQHDSGLRIMIGKHIASTVLSYQRIPYSECVRSQADTGEGSVIVELQRQSTGSVVVSVSPPASILNTTLSPLVMLTGGDRDRHQRSLAVKPLESDSLELPHDSCVPLFWSDASTRRFSLADLSAFVVSPSLHCRRSGEFPIDLCSAVALSVTRLSLTVVWETSRTRGDTFDECSHCRITIQPRYVVHNRCPFPIRFQQGEQMPVKQLENEDHRPLSSWPLSSPPIDVIRRGVDFEKGLGVEDLSKLRISLPTYRVAEDTGDEWGWSQEILLSQGGGRRHHLRVRNRVFGYDQLLSYFIIAHDSVSHLIIFRDEQVPYTIVNATSSRITYRALPDACRDDPLSPQSPTVMPLEVAPGLSSQFCGPRDRSNLSTDPEERIFNSGEWNGMYPCYLHLRTPGSQWVSAENAVPLLPGTTRLVHLVSNLHDPEPHMIDSFDHKRRVSSDEERTLQVDVFERFGTTIAVVAPPGQLERVAFGRKIPCDFLSVSIPTIQFNFRDWNDTVFRVSIDGLGVDVAHDTPQSSLLLFRSMSYLEEGAISPCRNLRLRAESFQVDHLRSHEYPVIAHSVKGDARCALSVVCSWSPFIRFDGSDLSLLASPLHMVLSKPDLRSLSLSLSSMHLNLEDAFVASAMAYGTRFIEDVFRKGADSTTASLDSPDWRGNPEFLALLSKITSPRFFAHILDISPVHISLSFSSSRTYLDTNQTPLHFAPIVLRSVLSSQERLIKELSACYLADTIIRSPMLLGSLDLIGNPTQVVSSISKGIHDLVTLPTRALTQGPRAFAWAAMQGVGSLIQHISEGTLMSVSGFTHSLAGNMDRLSQDQYQLNSTPRRFGGRSFATGVTQLVNGVFLGVTGVVTAPIRGAAQQGSWGFVKGCGIGMAGVVTKVHSSSFETQRIYLTQPADCDLAYVRCPAAGVSHK</sequence>
<dbReference type="PANTHER" id="PTHR12517">
    <property type="entry name" value="VACUOLAR PROTEIN SORTING-ASSOCIATED PROTEIN 13B"/>
    <property type="match status" value="1"/>
</dbReference>
<organism evidence="7 8">
    <name type="scientific">Plasmodiophora brassicae</name>
    <name type="common">Clubroot disease agent</name>
    <dbReference type="NCBI Taxonomy" id="37360"/>
    <lineage>
        <taxon>Eukaryota</taxon>
        <taxon>Sar</taxon>
        <taxon>Rhizaria</taxon>
        <taxon>Endomyxa</taxon>
        <taxon>Phytomyxea</taxon>
        <taxon>Plasmodiophorida</taxon>
        <taxon>Plasmodiophoridae</taxon>
        <taxon>Plasmodiophora</taxon>
    </lineage>
</organism>
<dbReference type="InterPro" id="IPR026854">
    <property type="entry name" value="VPS13_N"/>
</dbReference>
<feature type="region of interest" description="Disordered" evidence="4">
    <location>
        <begin position="97"/>
        <end position="134"/>
    </location>
</feature>
<evidence type="ECO:0000259" key="5">
    <source>
        <dbReference type="Pfam" id="PF12624"/>
    </source>
</evidence>
<evidence type="ECO:0008006" key="9">
    <source>
        <dbReference type="Google" id="ProtNLM"/>
    </source>
</evidence>
<feature type="region of interest" description="Disordered" evidence="4">
    <location>
        <begin position="1261"/>
        <end position="1285"/>
    </location>
</feature>
<feature type="compositionally biased region" description="Low complexity" evidence="4">
    <location>
        <begin position="1261"/>
        <end position="1281"/>
    </location>
</feature>
<evidence type="ECO:0000256" key="1">
    <source>
        <dbReference type="ARBA" id="ARBA00006545"/>
    </source>
</evidence>
<evidence type="ECO:0000259" key="6">
    <source>
        <dbReference type="Pfam" id="PF25036"/>
    </source>
</evidence>
<name>A0A0G4IWA4_PLABS</name>
<dbReference type="InterPro" id="IPR039782">
    <property type="entry name" value="VPS13B"/>
</dbReference>
<evidence type="ECO:0000256" key="2">
    <source>
        <dbReference type="ARBA" id="ARBA00022448"/>
    </source>
</evidence>
<accession>A0A0G4IWA4</accession>